<evidence type="ECO:0000256" key="1">
    <source>
        <dbReference type="SAM" id="Phobius"/>
    </source>
</evidence>
<accession>X1AR97</accession>
<organism evidence="2">
    <name type="scientific">marine sediment metagenome</name>
    <dbReference type="NCBI Taxonomy" id="412755"/>
    <lineage>
        <taxon>unclassified sequences</taxon>
        <taxon>metagenomes</taxon>
        <taxon>ecological metagenomes</taxon>
    </lineage>
</organism>
<name>X1AR97_9ZZZZ</name>
<gene>
    <name evidence="2" type="ORF">S01H4_30078</name>
</gene>
<comment type="caution">
    <text evidence="2">The sequence shown here is derived from an EMBL/GenBank/DDBJ whole genome shotgun (WGS) entry which is preliminary data.</text>
</comment>
<proteinExistence type="predicted"/>
<dbReference type="AlphaFoldDB" id="X1AR97"/>
<feature type="non-terminal residue" evidence="2">
    <location>
        <position position="1"/>
    </location>
</feature>
<dbReference type="EMBL" id="BART01015494">
    <property type="protein sequence ID" value="GAG85245.1"/>
    <property type="molecule type" value="Genomic_DNA"/>
</dbReference>
<evidence type="ECO:0000313" key="2">
    <source>
        <dbReference type="EMBL" id="GAG85245.1"/>
    </source>
</evidence>
<keyword evidence="1" id="KW-1133">Transmembrane helix</keyword>
<reference evidence="2" key="1">
    <citation type="journal article" date="2014" name="Front. Microbiol.">
        <title>High frequency of phylogenetically diverse reductive dehalogenase-homologous genes in deep subseafloor sedimentary metagenomes.</title>
        <authorList>
            <person name="Kawai M."/>
            <person name="Futagami T."/>
            <person name="Toyoda A."/>
            <person name="Takaki Y."/>
            <person name="Nishi S."/>
            <person name="Hori S."/>
            <person name="Arai W."/>
            <person name="Tsubouchi T."/>
            <person name="Morono Y."/>
            <person name="Uchiyama I."/>
            <person name="Ito T."/>
            <person name="Fujiyama A."/>
            <person name="Inagaki F."/>
            <person name="Takami H."/>
        </authorList>
    </citation>
    <scope>NUCLEOTIDE SEQUENCE</scope>
    <source>
        <strain evidence="2">Expedition CK06-06</strain>
    </source>
</reference>
<feature type="transmembrane region" description="Helical" evidence="1">
    <location>
        <begin position="72"/>
        <end position="91"/>
    </location>
</feature>
<keyword evidence="1" id="KW-0472">Membrane</keyword>
<keyword evidence="1" id="KW-0812">Transmembrane</keyword>
<sequence>CFIPQIKTGMMWLPVDTQRSTPLYPFNPELQKKRNKYASDHVRNIAAKEDSKAITLAQTEAMQGQGMEMQKFALVAVFILFLLIIIVVLVTKLL</sequence>
<protein>
    <submittedName>
        <fullName evidence="2">Uncharacterized protein</fullName>
    </submittedName>
</protein>